<proteinExistence type="predicted"/>
<feature type="compositionally biased region" description="Basic and acidic residues" evidence="1">
    <location>
        <begin position="125"/>
        <end position="137"/>
    </location>
</feature>
<dbReference type="RefSeq" id="WP_005093359.1">
    <property type="nucleotide sequence ID" value="NZ_CP029396.2"/>
</dbReference>
<dbReference type="KEGG" id="adv:DJ533_02020"/>
<keyword evidence="2" id="KW-0614">Plasmid</keyword>
<protein>
    <submittedName>
        <fullName evidence="2">Uncharacterized protein</fullName>
    </submittedName>
</protein>
<evidence type="ECO:0000256" key="1">
    <source>
        <dbReference type="SAM" id="MobiDB-lite"/>
    </source>
</evidence>
<sequence length="157" mass="18106">MLKIKKLTNHFIRNIPREIDTGVLYISMEYATAVHSCCCGCGERVVTPLSPTDWKMIFDGESVSLTPSVGNWNSACRSHYIIKQNVVIEAGSWSEDRITAERKRDKLAKTHYYQSMAQPESEVNNNEKEATFRKPPENKGIWDSLRRWSRKLINKID</sequence>
<dbReference type="Proteomes" id="UP000245977">
    <property type="component" value="Plasmid pOXA58_010030"/>
</dbReference>
<name>A0A2S2F989_9GAMM</name>
<evidence type="ECO:0000313" key="2">
    <source>
        <dbReference type="EMBL" id="AWL27458.1"/>
    </source>
</evidence>
<dbReference type="STRING" id="1871111.GCA_001704615_01983"/>
<organism evidence="2 3">
    <name type="scientific">Acinetobacter defluvii</name>
    <dbReference type="NCBI Taxonomy" id="1871111"/>
    <lineage>
        <taxon>Bacteria</taxon>
        <taxon>Pseudomonadati</taxon>
        <taxon>Pseudomonadota</taxon>
        <taxon>Gammaproteobacteria</taxon>
        <taxon>Moraxellales</taxon>
        <taxon>Moraxellaceae</taxon>
        <taxon>Acinetobacter</taxon>
    </lineage>
</organism>
<feature type="region of interest" description="Disordered" evidence="1">
    <location>
        <begin position="118"/>
        <end position="139"/>
    </location>
</feature>
<keyword evidence="3" id="KW-1185">Reference proteome</keyword>
<reference evidence="2" key="1">
    <citation type="submission" date="2019-08" db="EMBL/GenBank/DDBJ databases">
        <title>The complete genome of Acinetobacter defluvii strain WCHAD010030.</title>
        <authorList>
            <person name="Hu Y."/>
            <person name="Qin J."/>
            <person name="Feng Y."/>
            <person name="Zong Z."/>
        </authorList>
    </citation>
    <scope>NUCLEOTIDE SEQUENCE</scope>
    <source>
        <strain evidence="2">WCHA30</strain>
        <plasmid evidence="2">pOXA58_010030</plasmid>
    </source>
</reference>
<dbReference type="InterPro" id="IPR045384">
    <property type="entry name" value="DUF6527"/>
</dbReference>
<gene>
    <name evidence="2" type="ORF">DJ533_02020</name>
</gene>
<dbReference type="Pfam" id="PF20137">
    <property type="entry name" value="BubE"/>
    <property type="match status" value="1"/>
</dbReference>
<dbReference type="EMBL" id="CP029396">
    <property type="protein sequence ID" value="AWL27458.1"/>
    <property type="molecule type" value="Genomic_DNA"/>
</dbReference>
<geneLocation type="plasmid" evidence="2 3">
    <name>pOXA58_010030</name>
</geneLocation>
<dbReference type="AlphaFoldDB" id="A0A2S2F989"/>
<dbReference type="OrthoDB" id="3788717at2"/>
<accession>A0A2S2F989</accession>
<evidence type="ECO:0000313" key="3">
    <source>
        <dbReference type="Proteomes" id="UP000245977"/>
    </source>
</evidence>